<accession>A0A154BLB2</accession>
<protein>
    <submittedName>
        <fullName evidence="1">Uncharacterized protein</fullName>
    </submittedName>
</protein>
<proteinExistence type="predicted"/>
<organism evidence="1 2">
    <name type="scientific">Anaerosporomusa subterranea</name>
    <dbReference type="NCBI Taxonomy" id="1794912"/>
    <lineage>
        <taxon>Bacteria</taxon>
        <taxon>Bacillati</taxon>
        <taxon>Bacillota</taxon>
        <taxon>Negativicutes</taxon>
        <taxon>Acetonemataceae</taxon>
        <taxon>Anaerosporomusa</taxon>
    </lineage>
</organism>
<name>A0A154BLB2_ANASB</name>
<evidence type="ECO:0000313" key="1">
    <source>
        <dbReference type="EMBL" id="KYZ74735.1"/>
    </source>
</evidence>
<gene>
    <name evidence="1" type="ORF">AXX12_16040</name>
</gene>
<comment type="caution">
    <text evidence="1">The sequence shown here is derived from an EMBL/GenBank/DDBJ whole genome shotgun (WGS) entry which is preliminary data.</text>
</comment>
<evidence type="ECO:0000313" key="2">
    <source>
        <dbReference type="Proteomes" id="UP000076268"/>
    </source>
</evidence>
<dbReference type="RefSeq" id="WP_066245760.1">
    <property type="nucleotide sequence ID" value="NZ_LSGP01000028.1"/>
</dbReference>
<dbReference type="EMBL" id="LSGP01000028">
    <property type="protein sequence ID" value="KYZ74735.1"/>
    <property type="molecule type" value="Genomic_DNA"/>
</dbReference>
<sequence length="88" mass="10081">MDKTILTHSAPLNGPAVKSLEDALSKSPNRIIQLEINNVLYQLSQEGRWFKFSLLTKKRSIKRSTVFETITELYNQAVHGNAWRLLPN</sequence>
<dbReference type="AlphaFoldDB" id="A0A154BLB2"/>
<reference evidence="1 2" key="1">
    <citation type="submission" date="2016-02" db="EMBL/GenBank/DDBJ databases">
        <title>Anaerosporomusa subterraneum gen. nov., sp. nov., a spore-forming obligate anaerobe isolated from saprolite.</title>
        <authorList>
            <person name="Choi J.K."/>
            <person name="Shah M."/>
            <person name="Yee N."/>
        </authorList>
    </citation>
    <scope>NUCLEOTIDE SEQUENCE [LARGE SCALE GENOMIC DNA]</scope>
    <source>
        <strain evidence="1 2">RU4</strain>
    </source>
</reference>
<dbReference type="OrthoDB" id="1682818at2"/>
<dbReference type="Proteomes" id="UP000076268">
    <property type="component" value="Unassembled WGS sequence"/>
</dbReference>
<keyword evidence="2" id="KW-1185">Reference proteome</keyword>